<dbReference type="InterPro" id="IPR044079">
    <property type="entry name" value="Ubl_TBCE"/>
</dbReference>
<evidence type="ECO:0000256" key="3">
    <source>
        <dbReference type="ARBA" id="ARBA00015004"/>
    </source>
</evidence>
<evidence type="ECO:0000259" key="9">
    <source>
        <dbReference type="PROSITE" id="PS50245"/>
    </source>
</evidence>
<dbReference type="PANTHER" id="PTHR46652:SF3">
    <property type="entry name" value="LEUCINE-RICH REPEAT-CONTAINING PROTEIN 9"/>
    <property type="match status" value="1"/>
</dbReference>
<comment type="caution">
    <text evidence="10">The sequence shown here is derived from an EMBL/GenBank/DDBJ whole genome shotgun (WGS) entry which is preliminary data.</text>
</comment>
<evidence type="ECO:0000256" key="1">
    <source>
        <dbReference type="ARBA" id="ARBA00004496"/>
    </source>
</evidence>
<comment type="similarity">
    <text evidence="2">Belongs to the TBCE family.</text>
</comment>
<evidence type="ECO:0000313" key="10">
    <source>
        <dbReference type="EMBL" id="KAL3393933.1"/>
    </source>
</evidence>
<evidence type="ECO:0000313" key="11">
    <source>
        <dbReference type="Proteomes" id="UP001627154"/>
    </source>
</evidence>
<name>A0ABD2WM37_9HYME</name>
<dbReference type="Gene3D" id="3.80.10.10">
    <property type="entry name" value="Ribonuclease Inhibitor"/>
    <property type="match status" value="3"/>
</dbReference>
<keyword evidence="7" id="KW-0143">Chaperone</keyword>
<dbReference type="SUPFAM" id="SSF52058">
    <property type="entry name" value="L domain-like"/>
    <property type="match status" value="1"/>
</dbReference>
<protein>
    <recommendedName>
        <fullName evidence="3">Tubulin-specific chaperone E</fullName>
    </recommendedName>
    <alternativeName>
        <fullName evidence="8">Tubulin-folding cofactor E</fullName>
    </alternativeName>
</protein>
<organism evidence="10 11">
    <name type="scientific">Trichogramma kaykai</name>
    <dbReference type="NCBI Taxonomy" id="54128"/>
    <lineage>
        <taxon>Eukaryota</taxon>
        <taxon>Metazoa</taxon>
        <taxon>Ecdysozoa</taxon>
        <taxon>Arthropoda</taxon>
        <taxon>Hexapoda</taxon>
        <taxon>Insecta</taxon>
        <taxon>Pterygota</taxon>
        <taxon>Neoptera</taxon>
        <taxon>Endopterygota</taxon>
        <taxon>Hymenoptera</taxon>
        <taxon>Apocrita</taxon>
        <taxon>Proctotrupomorpha</taxon>
        <taxon>Chalcidoidea</taxon>
        <taxon>Trichogrammatidae</taxon>
        <taxon>Trichogramma</taxon>
    </lineage>
</organism>
<evidence type="ECO:0000256" key="5">
    <source>
        <dbReference type="ARBA" id="ARBA00022614"/>
    </source>
</evidence>
<dbReference type="PROSITE" id="PS50245">
    <property type="entry name" value="CAP_GLY_2"/>
    <property type="match status" value="1"/>
</dbReference>
<dbReference type="InterPro" id="IPR000938">
    <property type="entry name" value="CAP-Gly_domain"/>
</dbReference>
<dbReference type="Gene3D" id="2.30.30.190">
    <property type="entry name" value="CAP Gly-rich-like domain"/>
    <property type="match status" value="1"/>
</dbReference>
<dbReference type="InterPro" id="IPR001611">
    <property type="entry name" value="Leu-rich_rpt"/>
</dbReference>
<evidence type="ECO:0000256" key="6">
    <source>
        <dbReference type="ARBA" id="ARBA00022737"/>
    </source>
</evidence>
<dbReference type="PANTHER" id="PTHR46652">
    <property type="entry name" value="LEUCINE-RICH REPEAT AND IQ DOMAIN-CONTAINING PROTEIN 1-RELATED"/>
    <property type="match status" value="1"/>
</dbReference>
<dbReference type="InterPro" id="IPR032675">
    <property type="entry name" value="LRR_dom_sf"/>
</dbReference>
<evidence type="ECO:0000256" key="7">
    <source>
        <dbReference type="ARBA" id="ARBA00023186"/>
    </source>
</evidence>
<evidence type="ECO:0000256" key="8">
    <source>
        <dbReference type="ARBA" id="ARBA00030180"/>
    </source>
</evidence>
<reference evidence="10 11" key="1">
    <citation type="journal article" date="2024" name="bioRxiv">
        <title>A reference genome for Trichogramma kaykai: A tiny desert-dwelling parasitoid wasp with competing sex-ratio distorters.</title>
        <authorList>
            <person name="Culotta J."/>
            <person name="Lindsey A.R."/>
        </authorList>
    </citation>
    <scope>NUCLEOTIDE SEQUENCE [LARGE SCALE GENOMIC DNA]</scope>
    <source>
        <strain evidence="10 11">KSX58</strain>
    </source>
</reference>
<feature type="domain" description="CAP-Gly" evidence="9">
    <location>
        <begin position="24"/>
        <end position="92"/>
    </location>
</feature>
<accession>A0ABD2WM37</accession>
<dbReference type="Proteomes" id="UP001627154">
    <property type="component" value="Unassembled WGS sequence"/>
</dbReference>
<evidence type="ECO:0000256" key="4">
    <source>
        <dbReference type="ARBA" id="ARBA00022490"/>
    </source>
</evidence>
<dbReference type="CDD" id="cd17044">
    <property type="entry name" value="Ubl_TBCE"/>
    <property type="match status" value="1"/>
</dbReference>
<evidence type="ECO:0000256" key="2">
    <source>
        <dbReference type="ARBA" id="ARBA00006286"/>
    </source>
</evidence>
<dbReference type="EMBL" id="JBJJXI010000095">
    <property type="protein sequence ID" value="KAL3393933.1"/>
    <property type="molecule type" value="Genomic_DNA"/>
</dbReference>
<gene>
    <name evidence="10" type="ORF">TKK_011786</name>
</gene>
<dbReference type="SUPFAM" id="SSF54236">
    <property type="entry name" value="Ubiquitin-like"/>
    <property type="match status" value="1"/>
</dbReference>
<dbReference type="Pfam" id="PF01302">
    <property type="entry name" value="CAP_GLY"/>
    <property type="match status" value="1"/>
</dbReference>
<dbReference type="InterPro" id="IPR036859">
    <property type="entry name" value="CAP-Gly_dom_sf"/>
</dbReference>
<keyword evidence="11" id="KW-1185">Reference proteome</keyword>
<keyword evidence="4" id="KW-0963">Cytoplasm</keyword>
<dbReference type="GO" id="GO:0005737">
    <property type="term" value="C:cytoplasm"/>
    <property type="evidence" value="ECO:0007669"/>
    <property type="project" value="UniProtKB-SubCell"/>
</dbReference>
<dbReference type="PROSITE" id="PS51450">
    <property type="entry name" value="LRR"/>
    <property type="match status" value="1"/>
</dbReference>
<dbReference type="Gene3D" id="3.10.20.90">
    <property type="entry name" value="Phosphatidylinositol 3-kinase Catalytic Subunit, Chain A, domain 1"/>
    <property type="match status" value="1"/>
</dbReference>
<keyword evidence="5" id="KW-0433">Leucine-rich repeat</keyword>
<proteinExistence type="inferred from homology"/>
<dbReference type="AlphaFoldDB" id="A0ABD2WM37"/>
<sequence>METKSRVGDRIESDGYIGTVKYVGAVGVTPGEWLGIDWDDHTRGKHNGIYEGIKYFETWYVFKNLPSNDVEELIFMNYKPFCRHRTSGSFIRPAKANCGFSCPEVIKSRYGFVDDELAGIDRDTIASVQKSFNAPFVEMVGFSEVNRKQSTFDQLRVVCLRDKLVSSAGYPNELATLCPMIHELDLSRNLINSWKVVAEICFQLQYLKNLNISENQLPVENQMDNYRDAFLKLTHLTMGRMKYNWFDISCCLSAFSSLEDLVVSYNLIECISDIKSISKLDQLTDLSLEHNLISDWNEILKLGKLPSLRNLNVNSNQIEKIEFPTVNQTNKTELFPCLIQLHISNNNIAEWRSISELEKLNHLEDLKFRENPILKEHNVDTSMQLVIARISSLKYFNGTEILPSERRGAEYDYLKLYSKVWKTMEKQNLPKDEFILNHPRFPALAEKYGVPDTSDAVKNTQLSSNVITVEFICPDIPNFPPVKKKLLKNMDVQKLMGIVQRLFRLNGKLPTLSFIRPKVSDDEIPLDKPLQDLNYYLIDEGDLIVVRW</sequence>
<dbReference type="SMART" id="SM01052">
    <property type="entry name" value="CAP_GLY"/>
    <property type="match status" value="1"/>
</dbReference>
<dbReference type="SUPFAM" id="SSF74924">
    <property type="entry name" value="Cap-Gly domain"/>
    <property type="match status" value="1"/>
</dbReference>
<keyword evidence="6" id="KW-0677">Repeat</keyword>
<dbReference type="InterPro" id="IPR029071">
    <property type="entry name" value="Ubiquitin-like_domsf"/>
</dbReference>
<comment type="subcellular location">
    <subcellularLocation>
        <location evidence="1">Cytoplasm</location>
    </subcellularLocation>
</comment>
<dbReference type="InterPro" id="IPR050836">
    <property type="entry name" value="SDS22/Internalin_LRR"/>
</dbReference>